<sequence length="175" mass="19730">MPEYQQKCWDVARCQLGDERDRLYLWKSSFTDQELDELLNTTSELYDALGISVLKALLGIAGSLCAVIDIPIPGIDTSKMPESARRLNQAMQEAWKTLNLHYSENDNGSDIDIPTVMSGVIDPDERPNVLYQLRDETSRLSRLSFQIKLALSEIKDESQDSVEPNEPLNGELKAI</sequence>
<dbReference type="OrthoDB" id="4775090at2759"/>
<proteinExistence type="predicted"/>
<evidence type="ECO:0000313" key="2">
    <source>
        <dbReference type="EMBL" id="KAH6648700.1"/>
    </source>
</evidence>
<protein>
    <submittedName>
        <fullName evidence="2">Uncharacterized protein</fullName>
    </submittedName>
</protein>
<dbReference type="AlphaFoldDB" id="A0A9P8UF28"/>
<dbReference type="Proteomes" id="UP000758603">
    <property type="component" value="Unassembled WGS sequence"/>
</dbReference>
<reference evidence="2" key="1">
    <citation type="journal article" date="2021" name="Nat. Commun.">
        <title>Genetic determinants of endophytism in the Arabidopsis root mycobiome.</title>
        <authorList>
            <person name="Mesny F."/>
            <person name="Miyauchi S."/>
            <person name="Thiergart T."/>
            <person name="Pickel B."/>
            <person name="Atanasova L."/>
            <person name="Karlsson M."/>
            <person name="Huettel B."/>
            <person name="Barry K.W."/>
            <person name="Haridas S."/>
            <person name="Chen C."/>
            <person name="Bauer D."/>
            <person name="Andreopoulos W."/>
            <person name="Pangilinan J."/>
            <person name="LaButti K."/>
            <person name="Riley R."/>
            <person name="Lipzen A."/>
            <person name="Clum A."/>
            <person name="Drula E."/>
            <person name="Henrissat B."/>
            <person name="Kohler A."/>
            <person name="Grigoriev I.V."/>
            <person name="Martin F.M."/>
            <person name="Hacquard S."/>
        </authorList>
    </citation>
    <scope>NUCLEOTIDE SEQUENCE</scope>
    <source>
        <strain evidence="2">MPI-SDFR-AT-0073</strain>
    </source>
</reference>
<evidence type="ECO:0000256" key="1">
    <source>
        <dbReference type="SAM" id="MobiDB-lite"/>
    </source>
</evidence>
<dbReference type="GeneID" id="70136747"/>
<dbReference type="RefSeq" id="XP_045955207.1">
    <property type="nucleotide sequence ID" value="XM_046107856.1"/>
</dbReference>
<feature type="region of interest" description="Disordered" evidence="1">
    <location>
        <begin position="156"/>
        <end position="175"/>
    </location>
</feature>
<comment type="caution">
    <text evidence="2">The sequence shown here is derived from an EMBL/GenBank/DDBJ whole genome shotgun (WGS) entry which is preliminary data.</text>
</comment>
<accession>A0A9P8UF28</accession>
<name>A0A9P8UF28_9PEZI</name>
<gene>
    <name evidence="2" type="ORF">BKA67DRAFT_661658</name>
</gene>
<evidence type="ECO:0000313" key="3">
    <source>
        <dbReference type="Proteomes" id="UP000758603"/>
    </source>
</evidence>
<keyword evidence="3" id="KW-1185">Reference proteome</keyword>
<dbReference type="EMBL" id="JAGPXC010000007">
    <property type="protein sequence ID" value="KAH6648700.1"/>
    <property type="molecule type" value="Genomic_DNA"/>
</dbReference>
<organism evidence="2 3">
    <name type="scientific">Truncatella angustata</name>
    <dbReference type="NCBI Taxonomy" id="152316"/>
    <lineage>
        <taxon>Eukaryota</taxon>
        <taxon>Fungi</taxon>
        <taxon>Dikarya</taxon>
        <taxon>Ascomycota</taxon>
        <taxon>Pezizomycotina</taxon>
        <taxon>Sordariomycetes</taxon>
        <taxon>Xylariomycetidae</taxon>
        <taxon>Amphisphaeriales</taxon>
        <taxon>Sporocadaceae</taxon>
        <taxon>Truncatella</taxon>
    </lineage>
</organism>